<gene>
    <name evidence="1" type="ORF">Dfulv_16160</name>
</gene>
<evidence type="ECO:0000313" key="1">
    <source>
        <dbReference type="EMBL" id="UWP85685.1"/>
    </source>
</evidence>
<dbReference type="EMBL" id="CP073720">
    <property type="protein sequence ID" value="UWP85685.1"/>
    <property type="molecule type" value="Genomic_DNA"/>
</dbReference>
<reference evidence="1" key="2">
    <citation type="submission" date="2022-09" db="EMBL/GenBank/DDBJ databases">
        <title>Biosynthetic gene clusters of Dactylosporangioum fulvum.</title>
        <authorList>
            <person name="Caradec T."/>
        </authorList>
    </citation>
    <scope>NUCLEOTIDE SEQUENCE</scope>
    <source>
        <strain evidence="1">NRRL B-16292</strain>
    </source>
</reference>
<name>A0ABY5W8J5_9ACTN</name>
<sequence length="73" mass="8279">MVKRVSKSPPWLLVVGELDAGRLQAEWRPPQDVGQGRLVQDVLARLLVRQAVLRGGQQRREVRGDRAVVRISR</sequence>
<organism evidence="1 2">
    <name type="scientific">Dactylosporangium fulvum</name>
    <dbReference type="NCBI Taxonomy" id="53359"/>
    <lineage>
        <taxon>Bacteria</taxon>
        <taxon>Bacillati</taxon>
        <taxon>Actinomycetota</taxon>
        <taxon>Actinomycetes</taxon>
        <taxon>Micromonosporales</taxon>
        <taxon>Micromonosporaceae</taxon>
        <taxon>Dactylosporangium</taxon>
    </lineage>
</organism>
<dbReference type="RefSeq" id="WP_259863868.1">
    <property type="nucleotide sequence ID" value="NZ_BAAAST010000171.1"/>
</dbReference>
<proteinExistence type="predicted"/>
<reference evidence="1" key="1">
    <citation type="submission" date="2021-04" db="EMBL/GenBank/DDBJ databases">
        <authorList>
            <person name="Hartkoorn R.C."/>
            <person name="Beaudoing E."/>
            <person name="Hot D."/>
        </authorList>
    </citation>
    <scope>NUCLEOTIDE SEQUENCE</scope>
    <source>
        <strain evidence="1">NRRL B-16292</strain>
    </source>
</reference>
<protein>
    <submittedName>
        <fullName evidence="1">Uncharacterized protein</fullName>
    </submittedName>
</protein>
<evidence type="ECO:0000313" key="2">
    <source>
        <dbReference type="Proteomes" id="UP001059617"/>
    </source>
</evidence>
<accession>A0ABY5W8J5</accession>
<keyword evidence="2" id="KW-1185">Reference proteome</keyword>
<dbReference type="Proteomes" id="UP001059617">
    <property type="component" value="Chromosome"/>
</dbReference>